<proteinExistence type="predicted"/>
<dbReference type="AlphaFoldDB" id="A0AAV7VQD5"/>
<organism evidence="1 2">
    <name type="scientific">Pleurodeles waltl</name>
    <name type="common">Iberian ribbed newt</name>
    <dbReference type="NCBI Taxonomy" id="8319"/>
    <lineage>
        <taxon>Eukaryota</taxon>
        <taxon>Metazoa</taxon>
        <taxon>Chordata</taxon>
        <taxon>Craniata</taxon>
        <taxon>Vertebrata</taxon>
        <taxon>Euteleostomi</taxon>
        <taxon>Amphibia</taxon>
        <taxon>Batrachia</taxon>
        <taxon>Caudata</taxon>
        <taxon>Salamandroidea</taxon>
        <taxon>Salamandridae</taxon>
        <taxon>Pleurodelinae</taxon>
        <taxon>Pleurodeles</taxon>
    </lineage>
</organism>
<protein>
    <submittedName>
        <fullName evidence="1">Uncharacterized protein</fullName>
    </submittedName>
</protein>
<dbReference type="EMBL" id="JANPWB010000003">
    <property type="protein sequence ID" value="KAJ1202870.1"/>
    <property type="molecule type" value="Genomic_DNA"/>
</dbReference>
<reference evidence="1" key="1">
    <citation type="journal article" date="2022" name="bioRxiv">
        <title>Sequencing and chromosome-scale assembly of the giantPleurodeles waltlgenome.</title>
        <authorList>
            <person name="Brown T."/>
            <person name="Elewa A."/>
            <person name="Iarovenko S."/>
            <person name="Subramanian E."/>
            <person name="Araus A.J."/>
            <person name="Petzold A."/>
            <person name="Susuki M."/>
            <person name="Suzuki K.-i.T."/>
            <person name="Hayashi T."/>
            <person name="Toyoda A."/>
            <person name="Oliveira C."/>
            <person name="Osipova E."/>
            <person name="Leigh N.D."/>
            <person name="Simon A."/>
            <person name="Yun M.H."/>
        </authorList>
    </citation>
    <scope>NUCLEOTIDE SEQUENCE</scope>
    <source>
        <strain evidence="1">20211129_DDA</strain>
        <tissue evidence="1">Liver</tissue>
    </source>
</reference>
<name>A0AAV7VQD5_PLEWA</name>
<accession>A0AAV7VQD5</accession>
<evidence type="ECO:0000313" key="1">
    <source>
        <dbReference type="EMBL" id="KAJ1202870.1"/>
    </source>
</evidence>
<comment type="caution">
    <text evidence="1">The sequence shown here is derived from an EMBL/GenBank/DDBJ whole genome shotgun (WGS) entry which is preliminary data.</text>
</comment>
<evidence type="ECO:0000313" key="2">
    <source>
        <dbReference type="Proteomes" id="UP001066276"/>
    </source>
</evidence>
<gene>
    <name evidence="1" type="ORF">NDU88_006665</name>
</gene>
<keyword evidence="2" id="KW-1185">Reference proteome</keyword>
<sequence length="162" mass="17058">MDKSGTDSCAVLFGRAAFQEVLSVMALSLRDLPFGCGLVSVPPGEGLRQMFFFSAVKYLAPRASASPMRLLLLTGGLPASALVRAAPWSRPEAALERATLERAAVRGLRSLTPPPGVKYCGVREPMSTVPTKCQHWCVCVVQTPSLDPDAAGVPAFAVDAGV</sequence>
<dbReference type="Proteomes" id="UP001066276">
    <property type="component" value="Chromosome 2_1"/>
</dbReference>